<dbReference type="AlphaFoldDB" id="A0YEQ5"/>
<dbReference type="InterPro" id="IPR003439">
    <property type="entry name" value="ABC_transporter-like_ATP-bd"/>
</dbReference>
<evidence type="ECO:0000313" key="5">
    <source>
        <dbReference type="EMBL" id="EAW30500.1"/>
    </source>
</evidence>
<dbReference type="GO" id="GO:0005524">
    <property type="term" value="F:ATP binding"/>
    <property type="evidence" value="ECO:0007669"/>
    <property type="project" value="InterPro"/>
</dbReference>
<evidence type="ECO:0000259" key="4">
    <source>
        <dbReference type="Pfam" id="PF00005"/>
    </source>
</evidence>
<organism evidence="5 6">
    <name type="scientific">marine gamma proteobacterium HTCC2143</name>
    <dbReference type="NCBI Taxonomy" id="247633"/>
    <lineage>
        <taxon>Bacteria</taxon>
        <taxon>Pseudomonadati</taxon>
        <taxon>Pseudomonadota</taxon>
        <taxon>Gammaproteobacteria</taxon>
        <taxon>Cellvibrionales</taxon>
        <taxon>Spongiibacteraceae</taxon>
        <taxon>BD1-7 clade</taxon>
    </lineage>
</organism>
<dbReference type="EMBL" id="AAVT01000007">
    <property type="protein sequence ID" value="EAW30500.1"/>
    <property type="molecule type" value="Genomic_DNA"/>
</dbReference>
<keyword evidence="2" id="KW-1278">Translocase</keyword>
<accession>A0YEQ5</accession>
<evidence type="ECO:0000256" key="3">
    <source>
        <dbReference type="ARBA" id="ARBA00037066"/>
    </source>
</evidence>
<evidence type="ECO:0000256" key="1">
    <source>
        <dbReference type="ARBA" id="ARBA00022448"/>
    </source>
</evidence>
<keyword evidence="6" id="KW-1185">Reference proteome</keyword>
<protein>
    <submittedName>
        <fullName evidence="5">ABC transporter related protein</fullName>
    </submittedName>
</protein>
<dbReference type="PANTHER" id="PTHR42794">
    <property type="entry name" value="HEMIN IMPORT ATP-BINDING PROTEIN HMUV"/>
    <property type="match status" value="1"/>
</dbReference>
<dbReference type="Proteomes" id="UP000004931">
    <property type="component" value="Unassembled WGS sequence"/>
</dbReference>
<dbReference type="STRING" id="247633.GP2143_00137"/>
<evidence type="ECO:0000256" key="2">
    <source>
        <dbReference type="ARBA" id="ARBA00022967"/>
    </source>
</evidence>
<dbReference type="Gene3D" id="3.40.50.300">
    <property type="entry name" value="P-loop containing nucleotide triphosphate hydrolases"/>
    <property type="match status" value="1"/>
</dbReference>
<keyword evidence="1" id="KW-0813">Transport</keyword>
<evidence type="ECO:0000313" key="6">
    <source>
        <dbReference type="Proteomes" id="UP000004931"/>
    </source>
</evidence>
<dbReference type="eggNOG" id="COG1120">
    <property type="taxonomic scope" value="Bacteria"/>
</dbReference>
<gene>
    <name evidence="5" type="ORF">GP2143_00137</name>
</gene>
<reference evidence="5 6" key="1">
    <citation type="journal article" date="2010" name="J. Bacteriol.">
        <title>Genome sequence of the oligotrophic marine Gammaproteobacterium HTCC2143, isolated from the Oregon Coast.</title>
        <authorList>
            <person name="Oh H.M."/>
            <person name="Kang I."/>
            <person name="Ferriera S."/>
            <person name="Giovannoni S.J."/>
            <person name="Cho J.C."/>
        </authorList>
    </citation>
    <scope>NUCLEOTIDE SEQUENCE [LARGE SCALE GENOMIC DNA]</scope>
    <source>
        <strain evidence="5 6">HTCC2143</strain>
    </source>
</reference>
<feature type="domain" description="ABC transporter" evidence="4">
    <location>
        <begin position="8"/>
        <end position="40"/>
    </location>
</feature>
<dbReference type="Pfam" id="PF00005">
    <property type="entry name" value="ABC_tran"/>
    <property type="match status" value="1"/>
</dbReference>
<dbReference type="GO" id="GO:0016887">
    <property type="term" value="F:ATP hydrolysis activity"/>
    <property type="evidence" value="ECO:0007669"/>
    <property type="project" value="InterPro"/>
</dbReference>
<comment type="function">
    <text evidence="3">Part of the ABC transporter complex HmuTUV involved in hemin import. Responsible for energy coupling to the transport system.</text>
</comment>
<comment type="caution">
    <text evidence="5">The sequence shown here is derived from an EMBL/GenBank/DDBJ whole genome shotgun (WGS) entry which is preliminary data.</text>
</comment>
<dbReference type="SUPFAM" id="SSF52540">
    <property type="entry name" value="P-loop containing nucleoside triphosphate hydrolases"/>
    <property type="match status" value="1"/>
</dbReference>
<sequence length="69" mass="7653">MAICRLDNFSTLSSGERLRVLLARIFATDPKIILADEPIAALDPYHQLHTMEVFRQHCDDGGSAVVVTI</sequence>
<dbReference type="InterPro" id="IPR027417">
    <property type="entry name" value="P-loop_NTPase"/>
</dbReference>
<name>A0YEQ5_9GAMM</name>
<proteinExistence type="predicted"/>
<dbReference type="PANTHER" id="PTHR42794:SF1">
    <property type="entry name" value="HEMIN IMPORT ATP-BINDING PROTEIN HMUV"/>
    <property type="match status" value="1"/>
</dbReference>